<organism evidence="5 6">
    <name type="scientific">Candidatus Borkfalkia avicola</name>
    <dbReference type="NCBI Taxonomy" id="2838503"/>
    <lineage>
        <taxon>Bacteria</taxon>
        <taxon>Bacillati</taxon>
        <taxon>Bacillota</taxon>
        <taxon>Clostridia</taxon>
        <taxon>Christensenellales</taxon>
        <taxon>Christensenellaceae</taxon>
        <taxon>Candidatus Borkfalkia</taxon>
    </lineage>
</organism>
<dbReference type="PANTHER" id="PTHR43280">
    <property type="entry name" value="ARAC-FAMILY TRANSCRIPTIONAL REGULATOR"/>
    <property type="match status" value="1"/>
</dbReference>
<evidence type="ECO:0000259" key="4">
    <source>
        <dbReference type="PROSITE" id="PS01124"/>
    </source>
</evidence>
<dbReference type="GO" id="GO:0043565">
    <property type="term" value="F:sequence-specific DNA binding"/>
    <property type="evidence" value="ECO:0007669"/>
    <property type="project" value="InterPro"/>
</dbReference>
<evidence type="ECO:0000256" key="1">
    <source>
        <dbReference type="ARBA" id="ARBA00023015"/>
    </source>
</evidence>
<dbReference type="SUPFAM" id="SSF51215">
    <property type="entry name" value="Regulatory protein AraC"/>
    <property type="match status" value="1"/>
</dbReference>
<evidence type="ECO:0000256" key="3">
    <source>
        <dbReference type="ARBA" id="ARBA00023163"/>
    </source>
</evidence>
<dbReference type="InterPro" id="IPR037923">
    <property type="entry name" value="HTH-like"/>
</dbReference>
<reference evidence="5" key="2">
    <citation type="submission" date="2021-04" db="EMBL/GenBank/DDBJ databases">
        <authorList>
            <person name="Gilroy R."/>
        </authorList>
    </citation>
    <scope>NUCLEOTIDE SEQUENCE</scope>
    <source>
        <strain evidence="5">CHK192-19661</strain>
    </source>
</reference>
<protein>
    <submittedName>
        <fullName evidence="5">AraC family transcriptional regulator</fullName>
    </submittedName>
</protein>
<comment type="caution">
    <text evidence="5">The sequence shown here is derived from an EMBL/GenBank/DDBJ whole genome shotgun (WGS) entry which is preliminary data.</text>
</comment>
<evidence type="ECO:0000256" key="2">
    <source>
        <dbReference type="ARBA" id="ARBA00023125"/>
    </source>
</evidence>
<evidence type="ECO:0000313" key="5">
    <source>
        <dbReference type="EMBL" id="HIZ10415.1"/>
    </source>
</evidence>
<dbReference type="EMBL" id="DXCF01000042">
    <property type="protein sequence ID" value="HIZ10415.1"/>
    <property type="molecule type" value="Genomic_DNA"/>
</dbReference>
<keyword evidence="2" id="KW-0238">DNA-binding</keyword>
<gene>
    <name evidence="5" type="ORF">H9726_08000</name>
</gene>
<dbReference type="GO" id="GO:0003700">
    <property type="term" value="F:DNA-binding transcription factor activity"/>
    <property type="evidence" value="ECO:0007669"/>
    <property type="project" value="InterPro"/>
</dbReference>
<name>A0A9D2D8I0_9FIRM</name>
<evidence type="ECO:0000313" key="6">
    <source>
        <dbReference type="Proteomes" id="UP000824025"/>
    </source>
</evidence>
<dbReference type="PROSITE" id="PS00041">
    <property type="entry name" value="HTH_ARAC_FAMILY_1"/>
    <property type="match status" value="1"/>
</dbReference>
<dbReference type="Gene3D" id="1.10.10.60">
    <property type="entry name" value="Homeodomain-like"/>
    <property type="match status" value="1"/>
</dbReference>
<dbReference type="SMART" id="SM00342">
    <property type="entry name" value="HTH_ARAC"/>
    <property type="match status" value="1"/>
</dbReference>
<accession>A0A9D2D8I0</accession>
<dbReference type="InterPro" id="IPR018062">
    <property type="entry name" value="HTH_AraC-typ_CS"/>
</dbReference>
<sequence length="291" mass="32004">MNGTKTYRPARVESVLCVRELYSLHYFSYSRSFAFEGEAHPFWELICCGAGEAEVCDGDNAFLLGQGQAMLHAPDVFHNVRPARAGTEAIVTGFGGDLSALSPLAGQPLTLSPAARQWLKALLSCGRDLFSEPLNRVYQYELRLREGAPAGALQTLKNTLENLLISLVQGENAAPPDREHSETVRRIEALLAENIGGKLTLREVAYRLGYSASHLKKVFREQTGKGIIARFIEMKIARAKQYIAEGTHSFAEISELLGYDTPQYFSQQFRRVAGMSPSAYARSVGETGILG</sequence>
<feature type="domain" description="HTH araC/xylS-type" evidence="4">
    <location>
        <begin position="185"/>
        <end position="283"/>
    </location>
</feature>
<keyword evidence="3" id="KW-0804">Transcription</keyword>
<keyword evidence="1" id="KW-0805">Transcription regulation</keyword>
<reference evidence="5" key="1">
    <citation type="journal article" date="2021" name="PeerJ">
        <title>Extensive microbial diversity within the chicken gut microbiome revealed by metagenomics and culture.</title>
        <authorList>
            <person name="Gilroy R."/>
            <person name="Ravi A."/>
            <person name="Getino M."/>
            <person name="Pursley I."/>
            <person name="Horton D.L."/>
            <person name="Alikhan N.F."/>
            <person name="Baker D."/>
            <person name="Gharbi K."/>
            <person name="Hall N."/>
            <person name="Watson M."/>
            <person name="Adriaenssens E.M."/>
            <person name="Foster-Nyarko E."/>
            <person name="Jarju S."/>
            <person name="Secka A."/>
            <person name="Antonio M."/>
            <person name="Oren A."/>
            <person name="Chaudhuri R.R."/>
            <person name="La Ragione R."/>
            <person name="Hildebrand F."/>
            <person name="Pallen M.J."/>
        </authorList>
    </citation>
    <scope>NUCLEOTIDE SEQUENCE</scope>
    <source>
        <strain evidence="5">CHK192-19661</strain>
    </source>
</reference>
<dbReference type="Proteomes" id="UP000824025">
    <property type="component" value="Unassembled WGS sequence"/>
</dbReference>
<dbReference type="InterPro" id="IPR009057">
    <property type="entry name" value="Homeodomain-like_sf"/>
</dbReference>
<dbReference type="AlphaFoldDB" id="A0A9D2D8I0"/>
<dbReference type="Pfam" id="PF12833">
    <property type="entry name" value="HTH_18"/>
    <property type="match status" value="1"/>
</dbReference>
<dbReference type="PANTHER" id="PTHR43280:SF30">
    <property type="entry name" value="MMSAB OPERON REGULATORY PROTEIN"/>
    <property type="match status" value="1"/>
</dbReference>
<proteinExistence type="predicted"/>
<dbReference type="InterPro" id="IPR018060">
    <property type="entry name" value="HTH_AraC"/>
</dbReference>
<dbReference type="SUPFAM" id="SSF46689">
    <property type="entry name" value="Homeodomain-like"/>
    <property type="match status" value="2"/>
</dbReference>
<dbReference type="PROSITE" id="PS01124">
    <property type="entry name" value="HTH_ARAC_FAMILY_2"/>
    <property type="match status" value="1"/>
</dbReference>